<dbReference type="AlphaFoldDB" id="A0A9D1HW03"/>
<dbReference type="EMBL" id="DVMQ01000006">
    <property type="protein sequence ID" value="HIU23593.1"/>
    <property type="molecule type" value="Genomic_DNA"/>
</dbReference>
<gene>
    <name evidence="1" type="ORF">IAD17_01530</name>
</gene>
<evidence type="ECO:0000313" key="1">
    <source>
        <dbReference type="EMBL" id="HIU23593.1"/>
    </source>
</evidence>
<reference evidence="1" key="1">
    <citation type="submission" date="2020-10" db="EMBL/GenBank/DDBJ databases">
        <authorList>
            <person name="Gilroy R."/>
        </authorList>
    </citation>
    <scope>NUCLEOTIDE SEQUENCE</scope>
    <source>
        <strain evidence="1">ChiHjej12B11-29160</strain>
    </source>
</reference>
<proteinExistence type="predicted"/>
<dbReference type="Proteomes" id="UP000824078">
    <property type="component" value="Unassembled WGS sequence"/>
</dbReference>
<evidence type="ECO:0008006" key="3">
    <source>
        <dbReference type="Google" id="ProtNLM"/>
    </source>
</evidence>
<comment type="caution">
    <text evidence="1">The sequence shown here is derived from an EMBL/GenBank/DDBJ whole genome shotgun (WGS) entry which is preliminary data.</text>
</comment>
<sequence length="172" mass="19498">MDNNQPVSIASVLGSYLDNELAQNINVTQNASRAWWRANGDFEHRHTCGVYLKDLSDLDRAPELYVYIDSNAVLQDFTTNREIYLARLENIGFIVSDVQFRLSKYAGHRSKQKQIEIQSASSPVSAKLPEPTSEEVHEVQQACSELPDGLRERVESAMLNSILRQKEKDTVD</sequence>
<evidence type="ECO:0000313" key="2">
    <source>
        <dbReference type="Proteomes" id="UP000824078"/>
    </source>
</evidence>
<reference evidence="1" key="2">
    <citation type="journal article" date="2021" name="PeerJ">
        <title>Extensive microbial diversity within the chicken gut microbiome revealed by metagenomics and culture.</title>
        <authorList>
            <person name="Gilroy R."/>
            <person name="Ravi A."/>
            <person name="Getino M."/>
            <person name="Pursley I."/>
            <person name="Horton D.L."/>
            <person name="Alikhan N.F."/>
            <person name="Baker D."/>
            <person name="Gharbi K."/>
            <person name="Hall N."/>
            <person name="Watson M."/>
            <person name="Adriaenssens E.M."/>
            <person name="Foster-Nyarko E."/>
            <person name="Jarju S."/>
            <person name="Secka A."/>
            <person name="Antonio M."/>
            <person name="Oren A."/>
            <person name="Chaudhuri R.R."/>
            <person name="La Ragione R."/>
            <person name="Hildebrand F."/>
            <person name="Pallen M.J."/>
        </authorList>
    </citation>
    <scope>NUCLEOTIDE SEQUENCE</scope>
    <source>
        <strain evidence="1">ChiHjej12B11-29160</strain>
    </source>
</reference>
<name>A0A9D1HW03_9ACTN</name>
<protein>
    <recommendedName>
        <fullName evidence="3">DUF721 domain-containing protein</fullName>
    </recommendedName>
</protein>
<accession>A0A9D1HW03</accession>
<organism evidence="1 2">
    <name type="scientific">Candidatus Coprovicinus avistercoris</name>
    <dbReference type="NCBI Taxonomy" id="2840754"/>
    <lineage>
        <taxon>Bacteria</taxon>
        <taxon>Bacillati</taxon>
        <taxon>Actinomycetota</taxon>
        <taxon>Coriobacteriia</taxon>
        <taxon>Coriobacteriales</taxon>
        <taxon>Coriobacteriaceae</taxon>
        <taxon>Coriobacteriaceae incertae sedis</taxon>
        <taxon>Candidatus Coprovicinus</taxon>
    </lineage>
</organism>